<keyword evidence="3" id="KW-1185">Reference proteome</keyword>
<dbReference type="RefSeq" id="XP_018687230.1">
    <property type="nucleotide sequence ID" value="XM_018843389.1"/>
</dbReference>
<organism evidence="2 3">
    <name type="scientific">Fonsecaea erecta</name>
    <dbReference type="NCBI Taxonomy" id="1367422"/>
    <lineage>
        <taxon>Eukaryota</taxon>
        <taxon>Fungi</taxon>
        <taxon>Dikarya</taxon>
        <taxon>Ascomycota</taxon>
        <taxon>Pezizomycotina</taxon>
        <taxon>Eurotiomycetes</taxon>
        <taxon>Chaetothyriomycetidae</taxon>
        <taxon>Chaetothyriales</taxon>
        <taxon>Herpotrichiellaceae</taxon>
        <taxon>Fonsecaea</taxon>
    </lineage>
</organism>
<protein>
    <submittedName>
        <fullName evidence="2">Uncharacterized protein</fullName>
    </submittedName>
</protein>
<name>A0A178Z3T8_9EURO</name>
<feature type="compositionally biased region" description="Polar residues" evidence="1">
    <location>
        <begin position="10"/>
        <end position="22"/>
    </location>
</feature>
<dbReference type="EMBL" id="LVYI01000018">
    <property type="protein sequence ID" value="OAP53863.1"/>
    <property type="molecule type" value="Genomic_DNA"/>
</dbReference>
<reference evidence="2 3" key="1">
    <citation type="submission" date="2016-04" db="EMBL/GenBank/DDBJ databases">
        <title>Draft genome of Fonsecaea erecta CBS 125763.</title>
        <authorList>
            <person name="Weiss V.A."/>
            <person name="Vicente V.A."/>
            <person name="Raittz R.T."/>
            <person name="Moreno L.F."/>
            <person name="De Souza E.M."/>
            <person name="Pedrosa F.O."/>
            <person name="Steffens M.B."/>
            <person name="Faoro H."/>
            <person name="Tadra-Sfeir M.Z."/>
            <person name="Najafzadeh M.J."/>
            <person name="Felipe M.S."/>
            <person name="Teixeira M."/>
            <person name="Sun J."/>
            <person name="Xi L."/>
            <person name="Gomes R."/>
            <person name="De Azevedo C.M."/>
            <person name="Salgado C.G."/>
            <person name="Da Silva M.B."/>
            <person name="Nascimento M.F."/>
            <person name="Queiroz-Telles F."/>
            <person name="Attili D.S."/>
            <person name="Gorbushina A."/>
        </authorList>
    </citation>
    <scope>NUCLEOTIDE SEQUENCE [LARGE SCALE GENOMIC DNA]</scope>
    <source>
        <strain evidence="2 3">CBS 125763</strain>
    </source>
</reference>
<evidence type="ECO:0000256" key="1">
    <source>
        <dbReference type="SAM" id="MobiDB-lite"/>
    </source>
</evidence>
<sequence>MDFDVENRTSLHNSATRNNLRNTSEDMTRRVMTVVAPGMCPECYMVTVMLVNSKAYADRVMVTNESMRLNTKRPTHTFENHYMTVNMIVRSVEDDRSFLIRRVVISGSTITRAPMVVACEWIEVKLENVFTLACRSEDLTTVTGCTMTAYMIPFGFATGNEQRYSDAAMVNSEVCSGDKSADDVANYCLDRIKGRRGILRKQCNSTRPPNTMRFAFDKGVFLFMSEDGKFSTVKLREEDLVMYGWEYVRHLDAEAAELEGDGHDHVSGTYWR</sequence>
<dbReference type="Proteomes" id="UP000078343">
    <property type="component" value="Unassembled WGS sequence"/>
</dbReference>
<dbReference type="OrthoDB" id="5217548at2759"/>
<dbReference type="AlphaFoldDB" id="A0A178Z3T8"/>
<feature type="region of interest" description="Disordered" evidence="1">
    <location>
        <begin position="1"/>
        <end position="24"/>
    </location>
</feature>
<accession>A0A178Z3T8</accession>
<proteinExistence type="predicted"/>
<dbReference type="GeneID" id="30016052"/>
<evidence type="ECO:0000313" key="3">
    <source>
        <dbReference type="Proteomes" id="UP000078343"/>
    </source>
</evidence>
<evidence type="ECO:0000313" key="2">
    <source>
        <dbReference type="EMBL" id="OAP53863.1"/>
    </source>
</evidence>
<gene>
    <name evidence="2" type="ORF">AYL99_11885</name>
</gene>
<comment type="caution">
    <text evidence="2">The sequence shown here is derived from an EMBL/GenBank/DDBJ whole genome shotgun (WGS) entry which is preliminary data.</text>
</comment>